<sequence>MSDLGKRLKEARKKKKLTQIEAAKLLGISNGTLSGYERNYRDPDTKTLENMANLYGVSTDYLLGRSENKKSDWDSKLPELTEKEERDIAKQLEKILESMDSDTALAFDGEPMDEETKELVRAAIESNLRLTKQLAKKKFTPKKYRKD</sequence>
<keyword evidence="1" id="KW-0238">DNA-binding</keyword>
<keyword evidence="4" id="KW-1185">Reference proteome</keyword>
<evidence type="ECO:0000259" key="2">
    <source>
        <dbReference type="PROSITE" id="PS50943"/>
    </source>
</evidence>
<protein>
    <submittedName>
        <fullName evidence="3">Immunity repressor protein</fullName>
    </submittedName>
</protein>
<feature type="domain" description="HTH cro/C1-type" evidence="2">
    <location>
        <begin position="8"/>
        <end position="62"/>
    </location>
</feature>
<dbReference type="Proteomes" id="UP000240948">
    <property type="component" value="Segment"/>
</dbReference>
<proteinExistence type="predicted"/>
<organism evidence="3 4">
    <name type="scientific">Anoxybacillus phage A403</name>
    <dbReference type="NCBI Taxonomy" id="2099336"/>
    <lineage>
        <taxon>Viruses</taxon>
        <taxon>Duplodnaviria</taxon>
        <taxon>Heunggongvirae</taxon>
        <taxon>Uroviricota</taxon>
        <taxon>Caudoviricetes</taxon>
        <taxon>Tandoganvirus</taxon>
        <taxon>Tandoganvirus A403</taxon>
    </lineage>
</organism>
<accession>A0A2P1JU09</accession>
<name>A0A2P1JU09_9CAUD</name>
<evidence type="ECO:0000313" key="4">
    <source>
        <dbReference type="Proteomes" id="UP000240948"/>
    </source>
</evidence>
<evidence type="ECO:0000256" key="1">
    <source>
        <dbReference type="ARBA" id="ARBA00023125"/>
    </source>
</evidence>
<dbReference type="PROSITE" id="PS50943">
    <property type="entry name" value="HTH_CROC1"/>
    <property type="match status" value="1"/>
</dbReference>
<dbReference type="GeneID" id="55607780"/>
<reference evidence="3 4" key="1">
    <citation type="submission" date="2018-02" db="EMBL/GenBank/DDBJ databases">
        <title>Identification and Molecular Characterization of a Novel Bacteriophage isolated from Anoxybacillus caldiproteolyticus.</title>
        <authorList>
            <person name="Sahin E."/>
            <person name="Karaca B."/>
            <person name="Gursoy G.E."/>
            <person name="Coleri Cihan A."/>
        </authorList>
    </citation>
    <scope>NUCLEOTIDE SEQUENCE [LARGE SCALE GENOMIC DNA]</scope>
</reference>
<dbReference type="KEGG" id="vg:55607780"/>
<dbReference type="SUPFAM" id="SSF47413">
    <property type="entry name" value="lambda repressor-like DNA-binding domains"/>
    <property type="match status" value="1"/>
</dbReference>
<dbReference type="CDD" id="cd00093">
    <property type="entry name" value="HTH_XRE"/>
    <property type="match status" value="1"/>
</dbReference>
<dbReference type="PANTHER" id="PTHR46558:SF11">
    <property type="entry name" value="HTH-TYPE TRANSCRIPTIONAL REGULATOR XRE"/>
    <property type="match status" value="1"/>
</dbReference>
<dbReference type="GO" id="GO:0003677">
    <property type="term" value="F:DNA binding"/>
    <property type="evidence" value="ECO:0007669"/>
    <property type="project" value="UniProtKB-KW"/>
</dbReference>
<dbReference type="Gene3D" id="1.10.260.40">
    <property type="entry name" value="lambda repressor-like DNA-binding domains"/>
    <property type="match status" value="1"/>
</dbReference>
<dbReference type="Pfam" id="PF01381">
    <property type="entry name" value="HTH_3"/>
    <property type="match status" value="1"/>
</dbReference>
<evidence type="ECO:0000313" key="3">
    <source>
        <dbReference type="EMBL" id="AVO22619.1"/>
    </source>
</evidence>
<dbReference type="InterPro" id="IPR001387">
    <property type="entry name" value="Cro/C1-type_HTH"/>
</dbReference>
<dbReference type="EMBL" id="MG969427">
    <property type="protein sequence ID" value="AVO22619.1"/>
    <property type="molecule type" value="Genomic_DNA"/>
</dbReference>
<dbReference type="SMART" id="SM00530">
    <property type="entry name" value="HTH_XRE"/>
    <property type="match status" value="1"/>
</dbReference>
<dbReference type="RefSeq" id="YP_009837589.1">
    <property type="nucleotide sequence ID" value="NC_048701.1"/>
</dbReference>
<dbReference type="PANTHER" id="PTHR46558">
    <property type="entry name" value="TRACRIPTIONAL REGULATORY PROTEIN-RELATED-RELATED"/>
    <property type="match status" value="1"/>
</dbReference>
<dbReference type="InterPro" id="IPR010982">
    <property type="entry name" value="Lambda_DNA-bd_dom_sf"/>
</dbReference>